<feature type="domain" description="DUF306" evidence="2">
    <location>
        <begin position="47"/>
        <end position="140"/>
    </location>
</feature>
<dbReference type="PATRIC" id="fig|1217691.3.peg.275"/>
<dbReference type="Proteomes" id="UP000014024">
    <property type="component" value="Unassembled WGS sequence"/>
</dbReference>
<accession>R8YUJ6</accession>
<dbReference type="AlphaFoldDB" id="R8YUJ6"/>
<dbReference type="InterPro" id="IPR053147">
    <property type="entry name" value="Hsp_HslJ-like"/>
</dbReference>
<dbReference type="OrthoDB" id="7871744at2"/>
<dbReference type="InterPro" id="IPR038670">
    <property type="entry name" value="HslJ-like_sf"/>
</dbReference>
<gene>
    <name evidence="3" type="ORF">F931_00276</name>
</gene>
<dbReference type="PANTHER" id="PTHR35535">
    <property type="entry name" value="HEAT SHOCK PROTEIN HSLJ"/>
    <property type="match status" value="1"/>
</dbReference>
<reference evidence="3 4" key="1">
    <citation type="submission" date="2013-02" db="EMBL/GenBank/DDBJ databases">
        <title>The Genome Sequence of Acinetobacter sp. ANC 4050.</title>
        <authorList>
            <consortium name="The Broad Institute Genome Sequencing Platform"/>
            <consortium name="The Broad Institute Genome Sequencing Center for Infectious Disease"/>
            <person name="Cerqueira G."/>
            <person name="Feldgarden M."/>
            <person name="Courvalin P."/>
            <person name="Perichon B."/>
            <person name="Grillot-Courvalin C."/>
            <person name="Clermont D."/>
            <person name="Rocha E."/>
            <person name="Yoon E.-J."/>
            <person name="Nemec A."/>
            <person name="Walker B."/>
            <person name="Young S.K."/>
            <person name="Zeng Q."/>
            <person name="Gargeya S."/>
            <person name="Fitzgerald M."/>
            <person name="Haas B."/>
            <person name="Abouelleil A."/>
            <person name="Alvarado L."/>
            <person name="Arachchi H.M."/>
            <person name="Berlin A.M."/>
            <person name="Chapman S.B."/>
            <person name="Dewar J."/>
            <person name="Goldberg J."/>
            <person name="Griggs A."/>
            <person name="Gujja S."/>
            <person name="Hansen M."/>
            <person name="Howarth C."/>
            <person name="Imamovic A."/>
            <person name="Larimer J."/>
            <person name="McCowan C."/>
            <person name="Murphy C."/>
            <person name="Neiman D."/>
            <person name="Pearson M."/>
            <person name="Priest M."/>
            <person name="Roberts A."/>
            <person name="Saif S."/>
            <person name="Shea T."/>
            <person name="Sisk P."/>
            <person name="Sykes S."/>
            <person name="Wortman J."/>
            <person name="Nusbaum C."/>
            <person name="Birren B."/>
        </authorList>
    </citation>
    <scope>NUCLEOTIDE SEQUENCE [LARGE SCALE GENOMIC DNA]</scope>
    <source>
        <strain evidence="3 4">ANC 4050</strain>
    </source>
</reference>
<dbReference type="HOGENOM" id="CLU_1700437_0_0_6"/>
<protein>
    <recommendedName>
        <fullName evidence="2">DUF306 domain-containing protein</fullName>
    </recommendedName>
</protein>
<dbReference type="EMBL" id="APQM01000001">
    <property type="protein sequence ID" value="EOQ71217.1"/>
    <property type="molecule type" value="Genomic_DNA"/>
</dbReference>
<dbReference type="PROSITE" id="PS51257">
    <property type="entry name" value="PROKAR_LIPOPROTEIN"/>
    <property type="match status" value="1"/>
</dbReference>
<sequence length="153" mass="16688">MKIKYLVLALLPLSLMACHKMQNETDNVVSQVNTSAEENLSEYNWTYQGAKASKPLVLSFAADQKLSIETGCNSQGGTWKVEGNTIVTSPLVSTLMACVDNDLKKQEDLSIEVFSEKKVPFEISTVNDQAILTVTDSKGQKHVFAGTKLSANS</sequence>
<organism evidence="3 4">
    <name type="scientific">Acinetobacter pittii ANC 4050</name>
    <dbReference type="NCBI Taxonomy" id="1217691"/>
    <lineage>
        <taxon>Bacteria</taxon>
        <taxon>Pseudomonadati</taxon>
        <taxon>Pseudomonadota</taxon>
        <taxon>Gammaproteobacteria</taxon>
        <taxon>Moraxellales</taxon>
        <taxon>Moraxellaceae</taxon>
        <taxon>Acinetobacter</taxon>
        <taxon>Acinetobacter calcoaceticus/baumannii complex</taxon>
    </lineage>
</organism>
<dbReference type="Gene3D" id="2.40.128.270">
    <property type="match status" value="1"/>
</dbReference>
<keyword evidence="1" id="KW-0732">Signal</keyword>
<comment type="caution">
    <text evidence="3">The sequence shown here is derived from an EMBL/GenBank/DDBJ whole genome shotgun (WGS) entry which is preliminary data.</text>
</comment>
<evidence type="ECO:0000256" key="1">
    <source>
        <dbReference type="SAM" id="SignalP"/>
    </source>
</evidence>
<name>R8YUJ6_ACIPI</name>
<evidence type="ECO:0000259" key="2">
    <source>
        <dbReference type="Pfam" id="PF03724"/>
    </source>
</evidence>
<evidence type="ECO:0000313" key="4">
    <source>
        <dbReference type="Proteomes" id="UP000014024"/>
    </source>
</evidence>
<dbReference type="InterPro" id="IPR005184">
    <property type="entry name" value="DUF306_Meta_HslJ"/>
</dbReference>
<feature type="chain" id="PRO_5004469684" description="DUF306 domain-containing protein" evidence="1">
    <location>
        <begin position="18"/>
        <end position="153"/>
    </location>
</feature>
<proteinExistence type="predicted"/>
<feature type="signal peptide" evidence="1">
    <location>
        <begin position="1"/>
        <end position="17"/>
    </location>
</feature>
<dbReference type="Pfam" id="PF03724">
    <property type="entry name" value="META"/>
    <property type="match status" value="1"/>
</dbReference>
<evidence type="ECO:0000313" key="3">
    <source>
        <dbReference type="EMBL" id="EOQ71217.1"/>
    </source>
</evidence>
<dbReference type="PANTHER" id="PTHR35535:SF2">
    <property type="entry name" value="DUF306 DOMAIN-CONTAINING PROTEIN"/>
    <property type="match status" value="1"/>
</dbReference>